<evidence type="ECO:0000313" key="3">
    <source>
        <dbReference type="Ensembl" id="ENSSFOP00015012886.2"/>
    </source>
</evidence>
<dbReference type="Proteomes" id="UP000694397">
    <property type="component" value="Chromosome 3"/>
</dbReference>
<dbReference type="OrthoDB" id="14167at2759"/>
<dbReference type="PROSITE" id="PS51021">
    <property type="entry name" value="BAR"/>
    <property type="match status" value="1"/>
</dbReference>
<evidence type="ECO:0000313" key="4">
    <source>
        <dbReference type="Proteomes" id="UP000694397"/>
    </source>
</evidence>
<evidence type="ECO:0000259" key="2">
    <source>
        <dbReference type="PROSITE" id="PS51021"/>
    </source>
</evidence>
<dbReference type="AlphaFoldDB" id="A0A8C9V1P3"/>
<keyword evidence="4" id="KW-1185">Reference proteome</keyword>
<dbReference type="Ensembl" id="ENSSFOT00015013048.2">
    <property type="protein sequence ID" value="ENSSFOP00015012886.2"/>
    <property type="gene ID" value="ENSSFOG00015008292.2"/>
</dbReference>
<reference evidence="3 4" key="1">
    <citation type="submission" date="2019-04" db="EMBL/GenBank/DDBJ databases">
        <authorList>
            <consortium name="Wellcome Sanger Institute Data Sharing"/>
        </authorList>
    </citation>
    <scope>NUCLEOTIDE SEQUENCE [LARGE SCALE GENOMIC DNA]</scope>
</reference>
<dbReference type="SMART" id="SM00721">
    <property type="entry name" value="BAR"/>
    <property type="match status" value="1"/>
</dbReference>
<dbReference type="Gene3D" id="1.20.1270.60">
    <property type="entry name" value="Arfaptin homology (AH) domain/BAR domain"/>
    <property type="match status" value="1"/>
</dbReference>
<dbReference type="InterPro" id="IPR004148">
    <property type="entry name" value="BAR_dom"/>
</dbReference>
<dbReference type="GO" id="GO:0005737">
    <property type="term" value="C:cytoplasm"/>
    <property type="evidence" value="ECO:0007669"/>
    <property type="project" value="InterPro"/>
</dbReference>
<feature type="domain" description="BAR" evidence="2">
    <location>
        <begin position="32"/>
        <end position="303"/>
    </location>
</feature>
<reference evidence="3" key="3">
    <citation type="submission" date="2025-09" db="UniProtKB">
        <authorList>
            <consortium name="Ensembl"/>
        </authorList>
    </citation>
    <scope>IDENTIFICATION</scope>
</reference>
<sequence>MGVELLPTLETKIDLLIRSQISALQKWLQFTEETLGQAEKTELDAHLESLVARAEKTKIWTDRIAQQTEVLLQPNPTVRIEGFLYEILEKQAPVRMTPHEYLGECMVSSGHDFGPGTSYGSALIKCGNMQKKIGGMKKDFIQSSVISFLSPVKSFVKEDFQIILVKHRMLQNKRLDLDAAKSKLKRARMADAESARLNSTPPLGEEYSSHFSYMLGFLRVKWLKMWAAEVVEAEAELRSAQNNFNQQVENTRLLLEGVSNTHSHHLHCLKDFVDAQSAYYARCNQFTVDLQKQLACISSALTSNRSPSSSSSMCSISVSTPLGLTLSPDPAADPTGIDQ</sequence>
<organism evidence="3 4">
    <name type="scientific">Scleropages formosus</name>
    <name type="common">Asian bonytongue</name>
    <name type="synonym">Osteoglossum formosum</name>
    <dbReference type="NCBI Taxonomy" id="113540"/>
    <lineage>
        <taxon>Eukaryota</taxon>
        <taxon>Metazoa</taxon>
        <taxon>Chordata</taxon>
        <taxon>Craniata</taxon>
        <taxon>Vertebrata</taxon>
        <taxon>Euteleostomi</taxon>
        <taxon>Actinopterygii</taxon>
        <taxon>Neopterygii</taxon>
        <taxon>Teleostei</taxon>
        <taxon>Osteoglossocephala</taxon>
        <taxon>Osteoglossomorpha</taxon>
        <taxon>Osteoglossiformes</taxon>
        <taxon>Osteoglossidae</taxon>
        <taxon>Scleropages</taxon>
    </lineage>
</organism>
<proteinExistence type="predicted"/>
<gene>
    <name evidence="3" type="primary">sh3glb1b</name>
</gene>
<evidence type="ECO:0000256" key="1">
    <source>
        <dbReference type="SAM" id="Coils"/>
    </source>
</evidence>
<feature type="coiled-coil region" evidence="1">
    <location>
        <begin position="223"/>
        <end position="250"/>
    </location>
</feature>
<protein>
    <submittedName>
        <fullName evidence="3">SH3-domain GRB2-like endophilin B1b</fullName>
    </submittedName>
</protein>
<dbReference type="Pfam" id="PF03114">
    <property type="entry name" value="BAR"/>
    <property type="match status" value="1"/>
</dbReference>
<dbReference type="GeneTree" id="ENSGT00940000155667"/>
<name>A0A8C9V1P3_SCLFO</name>
<dbReference type="SUPFAM" id="SSF103657">
    <property type="entry name" value="BAR/IMD domain-like"/>
    <property type="match status" value="1"/>
</dbReference>
<reference evidence="3" key="2">
    <citation type="submission" date="2025-08" db="UniProtKB">
        <authorList>
            <consortium name="Ensembl"/>
        </authorList>
    </citation>
    <scope>IDENTIFICATION</scope>
</reference>
<keyword evidence="1" id="KW-0175">Coiled coil</keyword>
<accession>A0A8C9V1P3</accession>
<dbReference type="InterPro" id="IPR027267">
    <property type="entry name" value="AH/BAR_dom_sf"/>
</dbReference>